<gene>
    <name evidence="1" type="ORF">BBOV_IV006300</name>
</gene>
<proteinExistence type="predicted"/>
<keyword evidence="2" id="KW-1185">Reference proteome</keyword>
<organism evidence="1 2">
    <name type="scientific">Babesia bovis</name>
    <dbReference type="NCBI Taxonomy" id="5865"/>
    <lineage>
        <taxon>Eukaryota</taxon>
        <taxon>Sar</taxon>
        <taxon>Alveolata</taxon>
        <taxon>Apicomplexa</taxon>
        <taxon>Aconoidasida</taxon>
        <taxon>Piroplasmida</taxon>
        <taxon>Babesiidae</taxon>
        <taxon>Babesia</taxon>
    </lineage>
</organism>
<sequence>MAIEALKDDSEFALKCIFLVLIAYTGDVPVDVVNQMSKVIDTVRSTTKPALQLEMINIFCAMRNYHPQMHSQLEHRHRAYMEYLDEMGHYIRLSVPHEIEPTQIDSLRATLDSLNVKHYAGISGMLYPI</sequence>
<protein>
    <submittedName>
        <fullName evidence="1">Uncharacterized protein</fullName>
    </submittedName>
</protein>
<dbReference type="EMBL" id="AAXT01000002">
    <property type="protein sequence ID" value="EDO06989.1"/>
    <property type="molecule type" value="Genomic_DNA"/>
</dbReference>
<reference evidence="2" key="3">
    <citation type="journal article" date="2021" name="Int. J. Parasitol.">
        <title>Comparative analysis of gene expression between Babesia bovis blood stages and kinetes allowed by improved genome annotation.</title>
        <authorList>
            <person name="Ueti M.W."/>
            <person name="Johnson W.C."/>
            <person name="Kappmeyer L.S."/>
            <person name="Herndon D.R."/>
            <person name="Mousel M.R."/>
            <person name="Reif K.E."/>
            <person name="Taus N.S."/>
            <person name="Ifeonu O.O."/>
            <person name="Silva J.C."/>
            <person name="Suarez C.E."/>
            <person name="Brayton K.A."/>
        </authorList>
    </citation>
    <scope>NUCLEOTIDE SEQUENCE [LARGE SCALE GENOMIC DNA]</scope>
</reference>
<dbReference type="AlphaFoldDB" id="A7AR20"/>
<reference evidence="1 2" key="1">
    <citation type="journal article" date="2007" name="PLoS Pathog.">
        <title>Genome sequence of Babesia bovis and comparative analysis of apicomplexan hemoprotozoa.</title>
        <authorList>
            <person name="Brayton K.A."/>
            <person name="Lau A.O.T."/>
            <person name="Herndon D.R."/>
            <person name="Hannick L."/>
            <person name="Kappmeyer L.S."/>
            <person name="Berens S.J."/>
            <person name="Bidwell S.L."/>
            <person name="Brown W.C."/>
            <person name="Crabtree J."/>
            <person name="Fadrosh D."/>
            <person name="Feldblum T."/>
            <person name="Forberger H.A."/>
            <person name="Haas B.J."/>
            <person name="Howell J.M."/>
            <person name="Khouri H."/>
            <person name="Koo H."/>
            <person name="Mann D.J."/>
            <person name="Norimine J."/>
            <person name="Paulsen I.T."/>
            <person name="Radune D."/>
            <person name="Ren Q."/>
            <person name="Smith R.K. Jr."/>
            <person name="Suarez C.E."/>
            <person name="White O."/>
            <person name="Wortman J.R."/>
            <person name="Knowles D.P. Jr."/>
            <person name="McElwain T.F."/>
            <person name="Nene V.M."/>
        </authorList>
    </citation>
    <scope>NUCLEOTIDE SEQUENCE [LARGE SCALE GENOMIC DNA]</scope>
    <source>
        <strain evidence="1">T2Bo</strain>
    </source>
</reference>
<evidence type="ECO:0000313" key="2">
    <source>
        <dbReference type="Proteomes" id="UP000002173"/>
    </source>
</evidence>
<dbReference type="InParanoid" id="A7AR20"/>
<comment type="caution">
    <text evidence="1">The sequence shown here is derived from an EMBL/GenBank/DDBJ whole genome shotgun (WGS) entry which is preliminary data.</text>
</comment>
<name>A7AR20_BABBO</name>
<dbReference type="Proteomes" id="UP000002173">
    <property type="component" value="Unassembled WGS sequence"/>
</dbReference>
<reference evidence="2" key="2">
    <citation type="journal article" date="2020" name="Data Brief">
        <title>Transcriptome dataset of Babesia bovis life stages within vertebrate and invertebrate hosts.</title>
        <authorList>
            <person name="Ueti M.W."/>
            <person name="Johnson W.C."/>
            <person name="Kappmeyer L.S."/>
            <person name="Herndon D.R."/>
            <person name="Mousel M.R."/>
            <person name="Reif K.E."/>
            <person name="Taus N.S."/>
            <person name="Ifeonu O.O."/>
            <person name="Silva J.C."/>
            <person name="Suarez C.E."/>
            <person name="Brayton K.A."/>
        </authorList>
    </citation>
    <scope>NUCLEOTIDE SEQUENCE [LARGE SCALE GENOMIC DNA]</scope>
</reference>
<dbReference type="VEuPathDB" id="PiroplasmaDB:BBOV_IV006300"/>
<evidence type="ECO:0000313" key="1">
    <source>
        <dbReference type="EMBL" id="EDO06989.1"/>
    </source>
</evidence>
<accession>A7AR20</accession>